<protein>
    <submittedName>
        <fullName evidence="1">Uncharacterized protein</fullName>
    </submittedName>
</protein>
<accession>A0A158SZ10</accession>
<comment type="caution">
    <text evidence="1">The sequence shown here is derived from an EMBL/GenBank/DDBJ whole genome shotgun (WGS) entry which is preliminary data.</text>
</comment>
<proteinExistence type="predicted"/>
<sequence>MLLVVTKSFTVSIIKLMANYKVGQNGINNFKSTICSNLWSNRWR</sequence>
<reference evidence="1 2" key="1">
    <citation type="submission" date="2014-05" db="EMBL/GenBank/DDBJ databases">
        <title>Methylome analysis of the phasevarions of Haemophilus influenzae.</title>
        <authorList>
            <person name="Atack J.M."/>
            <person name="Fox K.L."/>
            <person name="Power P.M."/>
            <person name="Clark T."/>
            <person name="Jurcisek J."/>
            <person name="Korlach J."/>
            <person name="Bakaletz L.O."/>
            <person name="Jennings M.P."/>
        </authorList>
    </citation>
    <scope>NUCLEOTIDE SEQUENCE [LARGE SCALE GENOMIC DNA]</scope>
    <source>
        <strain evidence="1 2">1209</strain>
    </source>
</reference>
<gene>
    <name evidence="1" type="ORF">NTHI1209_01744</name>
</gene>
<organism evidence="1 2">
    <name type="scientific">Haemophilus influenzae</name>
    <dbReference type="NCBI Taxonomy" id="727"/>
    <lineage>
        <taxon>Bacteria</taxon>
        <taxon>Pseudomonadati</taxon>
        <taxon>Pseudomonadota</taxon>
        <taxon>Gammaproteobacteria</taxon>
        <taxon>Pasteurellales</taxon>
        <taxon>Pasteurellaceae</taxon>
        <taxon>Haemophilus</taxon>
    </lineage>
</organism>
<dbReference type="EMBL" id="JMQP01000002">
    <property type="protein sequence ID" value="KIS36104.1"/>
    <property type="molecule type" value="Genomic_DNA"/>
</dbReference>
<evidence type="ECO:0000313" key="1">
    <source>
        <dbReference type="EMBL" id="KIS36104.1"/>
    </source>
</evidence>
<name>A0A158SZ10_HAEIF</name>
<dbReference type="Proteomes" id="UP000050700">
    <property type="component" value="Unassembled WGS sequence"/>
</dbReference>
<dbReference type="AlphaFoldDB" id="A0A158SZ10"/>
<evidence type="ECO:0000313" key="2">
    <source>
        <dbReference type="Proteomes" id="UP000050700"/>
    </source>
</evidence>